<dbReference type="EMBL" id="RRYP01009206">
    <property type="protein sequence ID" value="TNV79225.1"/>
    <property type="molecule type" value="Genomic_DNA"/>
</dbReference>
<evidence type="ECO:0000313" key="3">
    <source>
        <dbReference type="Proteomes" id="UP000785679"/>
    </source>
</evidence>
<dbReference type="AlphaFoldDB" id="A0A8J8NS60"/>
<feature type="region of interest" description="Disordered" evidence="1">
    <location>
        <begin position="203"/>
        <end position="224"/>
    </location>
</feature>
<proteinExistence type="predicted"/>
<keyword evidence="3" id="KW-1185">Reference proteome</keyword>
<name>A0A8J8NS60_HALGN</name>
<reference evidence="2" key="1">
    <citation type="submission" date="2019-06" db="EMBL/GenBank/DDBJ databases">
        <authorList>
            <person name="Zheng W."/>
        </authorList>
    </citation>
    <scope>NUCLEOTIDE SEQUENCE</scope>
    <source>
        <strain evidence="2">QDHG01</strain>
    </source>
</reference>
<dbReference type="Proteomes" id="UP000785679">
    <property type="component" value="Unassembled WGS sequence"/>
</dbReference>
<protein>
    <submittedName>
        <fullName evidence="2">Uncharacterized protein</fullName>
    </submittedName>
</protein>
<comment type="caution">
    <text evidence="2">The sequence shown here is derived from an EMBL/GenBank/DDBJ whole genome shotgun (WGS) entry which is preliminary data.</text>
</comment>
<organism evidence="2 3">
    <name type="scientific">Halteria grandinella</name>
    <dbReference type="NCBI Taxonomy" id="5974"/>
    <lineage>
        <taxon>Eukaryota</taxon>
        <taxon>Sar</taxon>
        <taxon>Alveolata</taxon>
        <taxon>Ciliophora</taxon>
        <taxon>Intramacronucleata</taxon>
        <taxon>Spirotrichea</taxon>
        <taxon>Stichotrichia</taxon>
        <taxon>Sporadotrichida</taxon>
        <taxon>Halteriidae</taxon>
        <taxon>Halteria</taxon>
    </lineage>
</organism>
<accession>A0A8J8NS60</accession>
<gene>
    <name evidence="2" type="ORF">FGO68_gene7356</name>
</gene>
<evidence type="ECO:0000313" key="2">
    <source>
        <dbReference type="EMBL" id="TNV79225.1"/>
    </source>
</evidence>
<sequence>MQEINGWPGAEAQMDRGGWAEIDEYESYTTCNTCALLYPKGSIHHCFTALWSQIQKLQEKLEEQLKPQIGGIQQHNQSPAQIAQVAQRLPDCVASDKKIQTLENLVQKLCSQVETQNKIIEDLNSKVEQLQQVQPKPLSQNSQVSLFQSLSSTGHSSSAPYNPAFRLPQAHLPYQQQNIALNGFRASTNLSEQGKQQYQYNDRLLNRPPPENPIPTLGGPQPASKPFSYNDDLEQKVNHASSQRFLHSQFQSRNDHFKQDVLDERDKVQDMMQVEMNYQMPKPYNGSLSASQSSHVSAFKHGIAFGGPPQRPNIEENKQSELRNGMSQYHPPKSVLINAGSKIPRVKEYAMEKLMERGYDKFTRKKTERGEELQSILMEYREQYPEHYEKYYMFTYFDLSEAPEDIQDKARVFFHTFTKGKDCIGSLNRYAQYGQPRFDGLLLLTKEVYEELKLEMAQRFDFLGMELLNDSNVTFRIHDKWGRPFQFILYD</sequence>
<evidence type="ECO:0000256" key="1">
    <source>
        <dbReference type="SAM" id="MobiDB-lite"/>
    </source>
</evidence>